<feature type="region of interest" description="Disordered" evidence="1">
    <location>
        <begin position="290"/>
        <end position="311"/>
    </location>
</feature>
<comment type="caution">
    <text evidence="3">The sequence shown here is derived from an EMBL/GenBank/DDBJ whole genome shotgun (WGS) entry which is preliminary data.</text>
</comment>
<feature type="compositionally biased region" description="Pro residues" evidence="1">
    <location>
        <begin position="160"/>
        <end position="178"/>
    </location>
</feature>
<dbReference type="AlphaFoldDB" id="M2ZFY5"/>
<dbReference type="GO" id="GO:0008270">
    <property type="term" value="F:zinc ion binding"/>
    <property type="evidence" value="ECO:0007669"/>
    <property type="project" value="InterPro"/>
</dbReference>
<dbReference type="EMBL" id="AOHO01000049">
    <property type="protein sequence ID" value="EME59803.1"/>
    <property type="molecule type" value="Genomic_DNA"/>
</dbReference>
<dbReference type="GO" id="GO:0003676">
    <property type="term" value="F:nucleic acid binding"/>
    <property type="evidence" value="ECO:0007669"/>
    <property type="project" value="InterPro"/>
</dbReference>
<protein>
    <submittedName>
        <fullName evidence="3">HNH endonuclease</fullName>
    </submittedName>
</protein>
<keyword evidence="3" id="KW-0378">Hydrolase</keyword>
<name>M2ZFY5_9PSEU</name>
<dbReference type="SMART" id="SM00507">
    <property type="entry name" value="HNHc"/>
    <property type="match status" value="1"/>
</dbReference>
<dbReference type="Gene3D" id="1.10.30.50">
    <property type="match status" value="1"/>
</dbReference>
<organism evidence="3 4">
    <name type="scientific">Amycolatopsis decaplanina DSM 44594</name>
    <dbReference type="NCBI Taxonomy" id="1284240"/>
    <lineage>
        <taxon>Bacteria</taxon>
        <taxon>Bacillati</taxon>
        <taxon>Actinomycetota</taxon>
        <taxon>Actinomycetes</taxon>
        <taxon>Pseudonocardiales</taxon>
        <taxon>Pseudonocardiaceae</taxon>
        <taxon>Amycolatopsis</taxon>
    </lineage>
</organism>
<feature type="domain" description="HNH nuclease" evidence="2">
    <location>
        <begin position="220"/>
        <end position="272"/>
    </location>
</feature>
<feature type="compositionally biased region" description="Pro residues" evidence="1">
    <location>
        <begin position="128"/>
        <end position="139"/>
    </location>
</feature>
<evidence type="ECO:0000313" key="3">
    <source>
        <dbReference type="EMBL" id="EME59803.1"/>
    </source>
</evidence>
<dbReference type="InterPro" id="IPR002711">
    <property type="entry name" value="HNH"/>
</dbReference>
<dbReference type="Pfam" id="PF01844">
    <property type="entry name" value="HNH"/>
    <property type="match status" value="1"/>
</dbReference>
<feature type="compositionally biased region" description="Basic residues" evidence="1">
    <location>
        <begin position="53"/>
        <end position="75"/>
    </location>
</feature>
<dbReference type="GO" id="GO:0004519">
    <property type="term" value="F:endonuclease activity"/>
    <property type="evidence" value="ECO:0007669"/>
    <property type="project" value="UniProtKB-KW"/>
</dbReference>
<keyword evidence="3" id="KW-0255">Endonuclease</keyword>
<keyword evidence="3" id="KW-0540">Nuclease</keyword>
<keyword evidence="4" id="KW-1185">Reference proteome</keyword>
<gene>
    <name evidence="3" type="ORF">H074_16596</name>
</gene>
<proteinExistence type="predicted"/>
<feature type="compositionally biased region" description="Basic residues" evidence="1">
    <location>
        <begin position="302"/>
        <end position="311"/>
    </location>
</feature>
<accession>M2ZFY5</accession>
<dbReference type="PATRIC" id="fig|1284240.4.peg.3371"/>
<reference evidence="3 4" key="1">
    <citation type="journal article" date="2013" name="Genome Announc.">
        <title>Draft Genome Sequence of Amycolatopsis decaplanina Strain DSM 44594T.</title>
        <authorList>
            <person name="Kaur N."/>
            <person name="Kumar S."/>
            <person name="Bala M."/>
            <person name="Raghava G.P."/>
            <person name="Mayilraj S."/>
        </authorList>
    </citation>
    <scope>NUCLEOTIDE SEQUENCE [LARGE SCALE GENOMIC DNA]</scope>
    <source>
        <strain evidence="3 4">DSM 44594</strain>
    </source>
</reference>
<dbReference type="Proteomes" id="UP000054226">
    <property type="component" value="Unassembled WGS sequence"/>
</dbReference>
<feature type="compositionally biased region" description="Basic residues" evidence="1">
    <location>
        <begin position="83"/>
        <end position="100"/>
    </location>
</feature>
<evidence type="ECO:0000313" key="4">
    <source>
        <dbReference type="Proteomes" id="UP000054226"/>
    </source>
</evidence>
<dbReference type="CDD" id="cd00085">
    <property type="entry name" value="HNHc"/>
    <property type="match status" value="1"/>
</dbReference>
<feature type="compositionally biased region" description="Basic residues" evidence="1">
    <location>
        <begin position="118"/>
        <end position="127"/>
    </location>
</feature>
<sequence>MGRSAGPGDRLPRPTGHQRLPHAGARHHRAGGAEIRPRHRLPRLRRHDDRPRSPPRRLRLPHAPRRHEHRRRAPRRGTPPTVRHPRPTPRPEHPRRRLRVPRLPSEAQELPRPPHSPLGRRRTHRPPQPRPTLLLPPPVDSSRRLASPHGHRRATGVHPAPIPGPAPKTPPQHPPPRLNPEEPASHTRLAACDCLMLPVVMNAAGEPLDVGRMRRFVTPGQRRALNIRDGGCAFPGCHRKPKHCHAHHIDHWADGGPTDLRNLVLLCGFHHRLIHHGDWQVRTATDGLPEFIPPQYRDPLRKPRRNTLHHT</sequence>
<evidence type="ECO:0000259" key="2">
    <source>
        <dbReference type="SMART" id="SM00507"/>
    </source>
</evidence>
<dbReference type="InterPro" id="IPR003615">
    <property type="entry name" value="HNH_nuc"/>
</dbReference>
<feature type="region of interest" description="Disordered" evidence="1">
    <location>
        <begin position="1"/>
        <end position="185"/>
    </location>
</feature>
<evidence type="ECO:0000256" key="1">
    <source>
        <dbReference type="SAM" id="MobiDB-lite"/>
    </source>
</evidence>